<dbReference type="Gene3D" id="3.40.50.2000">
    <property type="entry name" value="Glycogen Phosphorylase B"/>
    <property type="match status" value="3"/>
</dbReference>
<dbReference type="Pfam" id="PF00534">
    <property type="entry name" value="Glycos_transf_1"/>
    <property type="match status" value="1"/>
</dbReference>
<sequence length="573" mass="64313">MEDSKQHIILVHGYLLRGPGSNIYSCNLAKTWKAQGHAVTVYCQDPQAKLYPWVDDFIGPNECLPEARISLGKVRVVVPDIGGLLPVYNYDKYPGYTVKTIPQCTTDEIEAHIRKMSEAIRRGINLWGCDQIIANHALLSPVNVKRAVEGLNVPFKIKIHGSALVFTLQPFPKFKPYAIEAFRECSHIIAGTHHVVQQLKGIFEDDYLQLNDKLIIIPPGMDPDLFIPSTNMHESLQEFRATIKNHIQTEEYKGRNAAIISYPAAEKNIHNELKKLGTGYNIRVCDSDLLERIPDLQLEDPIIIYFGMMMPFKGVAEILLSWLQVTKRYHRAKLILVGFGEYREHLETMIYALKHDDIALFESAALSPNDQGVTFLEQGIDVRQYFPRTLSNKDGRSVLQTSQLNRQGKNTCDKETNGHNGVDILEKILVTGYLNHDELHWLLPLADIAIMAPKGPEAFGMVSVEAMSAGVLPLLAAHSGLLDVLDTVKQLDPELEEQMHITAVAGGQFKAMHGQHLVEVLPGKICTALEFLYPVEQGGLNDHTKRHSVGRRLRDIATKTWSWDGICKALITQ</sequence>
<accession>A0A8J1XL74</accession>
<reference evidence="1" key="1">
    <citation type="submission" date="2022-03" db="EMBL/GenBank/DDBJ databases">
        <authorList>
            <person name="Martin C."/>
        </authorList>
    </citation>
    <scope>NUCLEOTIDE SEQUENCE</scope>
</reference>
<dbReference type="GO" id="GO:0016758">
    <property type="term" value="F:hexosyltransferase activity"/>
    <property type="evidence" value="ECO:0007669"/>
    <property type="project" value="TreeGrafter"/>
</dbReference>
<dbReference type="Proteomes" id="UP000749559">
    <property type="component" value="Unassembled WGS sequence"/>
</dbReference>
<dbReference type="EMBL" id="CAIIXF020000002">
    <property type="protein sequence ID" value="CAH1777195.1"/>
    <property type="molecule type" value="Genomic_DNA"/>
</dbReference>
<keyword evidence="2" id="KW-1185">Reference proteome</keyword>
<dbReference type="InterPro" id="IPR050194">
    <property type="entry name" value="Glycosyltransferase_grp1"/>
</dbReference>
<protein>
    <submittedName>
        <fullName evidence="1">Uncharacterized protein</fullName>
    </submittedName>
</protein>
<comment type="caution">
    <text evidence="1">The sequence shown here is derived from an EMBL/GenBank/DDBJ whole genome shotgun (WGS) entry which is preliminary data.</text>
</comment>
<dbReference type="PANTHER" id="PTHR45947:SF3">
    <property type="entry name" value="SULFOQUINOVOSYL TRANSFERASE SQD2"/>
    <property type="match status" value="1"/>
</dbReference>
<dbReference type="OrthoDB" id="5948783at2759"/>
<dbReference type="AlphaFoldDB" id="A0A8J1XL74"/>
<proteinExistence type="predicted"/>
<dbReference type="InterPro" id="IPR001296">
    <property type="entry name" value="Glyco_trans_1"/>
</dbReference>
<gene>
    <name evidence="1" type="ORF">OFUS_LOCUS4265</name>
</gene>
<name>A0A8J1XL74_OWEFU</name>
<evidence type="ECO:0000313" key="1">
    <source>
        <dbReference type="EMBL" id="CAH1777195.1"/>
    </source>
</evidence>
<dbReference type="SUPFAM" id="SSF53756">
    <property type="entry name" value="UDP-Glycosyltransferase/glycogen phosphorylase"/>
    <property type="match status" value="2"/>
</dbReference>
<dbReference type="PANTHER" id="PTHR45947">
    <property type="entry name" value="SULFOQUINOVOSYL TRANSFERASE SQD2"/>
    <property type="match status" value="1"/>
</dbReference>
<evidence type="ECO:0000313" key="2">
    <source>
        <dbReference type="Proteomes" id="UP000749559"/>
    </source>
</evidence>
<organism evidence="1 2">
    <name type="scientific">Owenia fusiformis</name>
    <name type="common">Polychaete worm</name>
    <dbReference type="NCBI Taxonomy" id="6347"/>
    <lineage>
        <taxon>Eukaryota</taxon>
        <taxon>Metazoa</taxon>
        <taxon>Spiralia</taxon>
        <taxon>Lophotrochozoa</taxon>
        <taxon>Annelida</taxon>
        <taxon>Polychaeta</taxon>
        <taxon>Sedentaria</taxon>
        <taxon>Canalipalpata</taxon>
        <taxon>Sabellida</taxon>
        <taxon>Oweniida</taxon>
        <taxon>Oweniidae</taxon>
        <taxon>Owenia</taxon>
    </lineage>
</organism>